<proteinExistence type="predicted"/>
<dbReference type="EnsemblPlants" id="OMERI05G08060.1">
    <property type="protein sequence ID" value="OMERI05G08060.1"/>
    <property type="gene ID" value="OMERI05G08060"/>
</dbReference>
<evidence type="ECO:0000313" key="3">
    <source>
        <dbReference type="Proteomes" id="UP000008021"/>
    </source>
</evidence>
<reference evidence="2" key="1">
    <citation type="submission" date="2015-04" db="UniProtKB">
        <authorList>
            <consortium name="EnsemblPlants"/>
        </authorList>
    </citation>
    <scope>IDENTIFICATION</scope>
</reference>
<dbReference type="Proteomes" id="UP000008021">
    <property type="component" value="Chromosome 5"/>
</dbReference>
<feature type="compositionally biased region" description="Basic and acidic residues" evidence="1">
    <location>
        <begin position="8"/>
        <end position="25"/>
    </location>
</feature>
<evidence type="ECO:0000256" key="1">
    <source>
        <dbReference type="SAM" id="MobiDB-lite"/>
    </source>
</evidence>
<organism evidence="2">
    <name type="scientific">Oryza meridionalis</name>
    <dbReference type="NCBI Taxonomy" id="40149"/>
    <lineage>
        <taxon>Eukaryota</taxon>
        <taxon>Viridiplantae</taxon>
        <taxon>Streptophyta</taxon>
        <taxon>Embryophyta</taxon>
        <taxon>Tracheophyta</taxon>
        <taxon>Spermatophyta</taxon>
        <taxon>Magnoliopsida</taxon>
        <taxon>Liliopsida</taxon>
        <taxon>Poales</taxon>
        <taxon>Poaceae</taxon>
        <taxon>BOP clade</taxon>
        <taxon>Oryzoideae</taxon>
        <taxon>Oryzeae</taxon>
        <taxon>Oryzinae</taxon>
        <taxon>Oryza</taxon>
    </lineage>
</organism>
<reference evidence="2" key="2">
    <citation type="submission" date="2018-05" db="EMBL/GenBank/DDBJ databases">
        <title>OmerRS3 (Oryza meridionalis Reference Sequence Version 3).</title>
        <authorList>
            <person name="Zhang J."/>
            <person name="Kudrna D."/>
            <person name="Lee S."/>
            <person name="Talag J."/>
            <person name="Welchert J."/>
            <person name="Wing R.A."/>
        </authorList>
    </citation>
    <scope>NUCLEOTIDE SEQUENCE [LARGE SCALE GENOMIC DNA]</scope>
    <source>
        <strain evidence="2">cv. OR44</strain>
    </source>
</reference>
<accession>A0A0E0DNY3</accession>
<evidence type="ECO:0000313" key="2">
    <source>
        <dbReference type="EnsemblPlants" id="OMERI05G08060.1"/>
    </source>
</evidence>
<feature type="region of interest" description="Disordered" evidence="1">
    <location>
        <begin position="1"/>
        <end position="25"/>
    </location>
</feature>
<dbReference type="Gramene" id="OMERI05G08060.1">
    <property type="protein sequence ID" value="OMERI05G08060.1"/>
    <property type="gene ID" value="OMERI05G08060"/>
</dbReference>
<dbReference type="HOGENOM" id="CLU_077004_0_0_1"/>
<protein>
    <submittedName>
        <fullName evidence="2">Uncharacterized protein</fullName>
    </submittedName>
</protein>
<name>A0A0E0DNY3_9ORYZ</name>
<dbReference type="AlphaFoldDB" id="A0A0E0DNY3"/>
<sequence>MGGAVGRRPPEGGERRSSGGRRRADGGNAAVRILVLPPIIIILVVVGERRDNTRQGEAASAGERGGGEEAAAVAAMREGRPVPTHKQKPKATAWVSVEAEGRGTRRGEAALVTWQVSGLLAFASTEGKSAAAETSSATACTSLGATVGGPRSRCTRSECNETIAPNRNIEEKNMNTVKNELYPENGPPLVFEAVLPLLVLSLGAPPLVSSVDMITDHLEQELKKLIPDEQGKNRE</sequence>
<keyword evidence="3" id="KW-1185">Reference proteome</keyword>